<dbReference type="Ensembl" id="ENSPLAT00000002519.1">
    <property type="protein sequence ID" value="ENSPLAP00000024785.1"/>
    <property type="gene ID" value="ENSPLAG00000000245.1"/>
</dbReference>
<evidence type="ECO:0000313" key="2">
    <source>
        <dbReference type="Proteomes" id="UP000261500"/>
    </source>
</evidence>
<dbReference type="AlphaFoldDB" id="A0A3B3VG95"/>
<evidence type="ECO:0000313" key="1">
    <source>
        <dbReference type="Ensembl" id="ENSPLAP00000024785.1"/>
    </source>
</evidence>
<dbReference type="Proteomes" id="UP000261500">
    <property type="component" value="Unplaced"/>
</dbReference>
<reference evidence="1" key="2">
    <citation type="submission" date="2025-09" db="UniProtKB">
        <authorList>
            <consortium name="Ensembl"/>
        </authorList>
    </citation>
    <scope>IDENTIFICATION</scope>
</reference>
<dbReference type="STRING" id="48699.ENSPLAP00000024785"/>
<evidence type="ECO:0008006" key="3">
    <source>
        <dbReference type="Google" id="ProtNLM"/>
    </source>
</evidence>
<dbReference type="PANTHER" id="PTHR12199:SF3">
    <property type="entry name" value="INTERPHOTORECEPTOR MATRIX PROTEOGLYCAN 1"/>
    <property type="match status" value="1"/>
</dbReference>
<dbReference type="PANTHER" id="PTHR12199">
    <property type="entry name" value="INTERPHOTORECEPTOR MATRIX PROTEOGLYCAN"/>
    <property type="match status" value="1"/>
</dbReference>
<dbReference type="GeneTree" id="ENSGT00530000063503"/>
<protein>
    <recommendedName>
        <fullName evidence="3">Interphotoreceptor matrix proteoglycan 1</fullName>
    </recommendedName>
</protein>
<accession>A0A3B3VG95</accession>
<dbReference type="InterPro" id="IPR039861">
    <property type="entry name" value="IMPG"/>
</dbReference>
<organism evidence="1 2">
    <name type="scientific">Poecilia latipinna</name>
    <name type="common">sailfin molly</name>
    <dbReference type="NCBI Taxonomy" id="48699"/>
    <lineage>
        <taxon>Eukaryota</taxon>
        <taxon>Metazoa</taxon>
        <taxon>Chordata</taxon>
        <taxon>Craniata</taxon>
        <taxon>Vertebrata</taxon>
        <taxon>Euteleostomi</taxon>
        <taxon>Actinopterygii</taxon>
        <taxon>Neopterygii</taxon>
        <taxon>Teleostei</taxon>
        <taxon>Neoteleostei</taxon>
        <taxon>Acanthomorphata</taxon>
        <taxon>Ovalentaria</taxon>
        <taxon>Atherinomorphae</taxon>
        <taxon>Cyprinodontiformes</taxon>
        <taxon>Poeciliidae</taxon>
        <taxon>Poeciliinae</taxon>
        <taxon>Poecilia</taxon>
    </lineage>
</organism>
<reference evidence="1" key="1">
    <citation type="submission" date="2025-08" db="UniProtKB">
        <authorList>
            <consortium name="Ensembl"/>
        </authorList>
    </citation>
    <scope>IDENTIFICATION</scope>
</reference>
<keyword evidence="2" id="KW-1185">Reference proteome</keyword>
<name>A0A3B3VG95_9TELE</name>
<sequence length="139" mass="15400">VDEVLASHQAYYQLRVCQEAVWEAFRIFLDRIPGTWEYQAWVRSCQQEALCISDIARNFSSSEEHIGLIHRVQAAAAAVTLRAQIPESGRSGTLGAFLLNRLIKQNHQHEAASTGGPVFPGVSRCLSDCGFSGSQYFSL</sequence>
<dbReference type="GO" id="GO:0007601">
    <property type="term" value="P:visual perception"/>
    <property type="evidence" value="ECO:0007669"/>
    <property type="project" value="InterPro"/>
</dbReference>
<proteinExistence type="predicted"/>